<evidence type="ECO:0000313" key="2">
    <source>
        <dbReference type="Proteomes" id="UP000076761"/>
    </source>
</evidence>
<accession>A0A165NIW9</accession>
<gene>
    <name evidence="1" type="ORF">NEOLEDRAFT_1123767</name>
</gene>
<name>A0A165NIW9_9AGAM</name>
<dbReference type="Proteomes" id="UP000076761">
    <property type="component" value="Unassembled WGS sequence"/>
</dbReference>
<evidence type="ECO:0008006" key="3">
    <source>
        <dbReference type="Google" id="ProtNLM"/>
    </source>
</evidence>
<dbReference type="EMBL" id="KV425635">
    <property type="protein sequence ID" value="KZT19706.1"/>
    <property type="molecule type" value="Genomic_DNA"/>
</dbReference>
<evidence type="ECO:0000313" key="1">
    <source>
        <dbReference type="EMBL" id="KZT19706.1"/>
    </source>
</evidence>
<dbReference type="OrthoDB" id="6359816at2759"/>
<proteinExistence type="predicted"/>
<dbReference type="AlphaFoldDB" id="A0A165NIW9"/>
<sequence length="431" mass="47526">MEKIAEYQHTECSVKSVFKLPEFVLSDEPIILKSPICGLGWSFTLLVETIPVGTSYGLLRARVTVNSGQTDPSYGFLSVRYGVEGEDEESQFQTRSLEMYIPSSLVFNKRGLNRAWWFVVSSPVAMKLPTRPVLASPKPPNHLIQALLTEAISNGGFNDTKFCVYSSRLSSGRVCHPRPLFANSSILKAQAAKESSNGESYFRALLLGPDFMESSTTTLQDDTVPATGAYTDMYDYDSDSDLEDDYDDSTVTEVDAPLGLAAAGRTIFVEDAAYTTWHALILYLYTGNVSFKSLRSELAVRGSASPESSPTPAPRNFRCQPGAVQCSPKSMYRLADKLGLPDLEFLAFEAIKASITEENVVQETFSSFTSRYHVIQELQIELLFDSLDNPQVSKDLQAIMGRVATGELPHSKDVVTAIMRRLLPSPLEIAI</sequence>
<dbReference type="InParanoid" id="A0A165NIW9"/>
<dbReference type="Gene3D" id="3.30.710.10">
    <property type="entry name" value="Potassium Channel Kv1.1, Chain A"/>
    <property type="match status" value="1"/>
</dbReference>
<keyword evidence="2" id="KW-1185">Reference proteome</keyword>
<reference evidence="1 2" key="1">
    <citation type="journal article" date="2016" name="Mol. Biol. Evol.">
        <title>Comparative Genomics of Early-Diverging Mushroom-Forming Fungi Provides Insights into the Origins of Lignocellulose Decay Capabilities.</title>
        <authorList>
            <person name="Nagy L.G."/>
            <person name="Riley R."/>
            <person name="Tritt A."/>
            <person name="Adam C."/>
            <person name="Daum C."/>
            <person name="Floudas D."/>
            <person name="Sun H."/>
            <person name="Yadav J.S."/>
            <person name="Pangilinan J."/>
            <person name="Larsson K.H."/>
            <person name="Matsuura K."/>
            <person name="Barry K."/>
            <person name="Labutti K."/>
            <person name="Kuo R."/>
            <person name="Ohm R.A."/>
            <person name="Bhattacharya S.S."/>
            <person name="Shirouzu T."/>
            <person name="Yoshinaga Y."/>
            <person name="Martin F.M."/>
            <person name="Grigoriev I.V."/>
            <person name="Hibbett D.S."/>
        </authorList>
    </citation>
    <scope>NUCLEOTIDE SEQUENCE [LARGE SCALE GENOMIC DNA]</scope>
    <source>
        <strain evidence="1 2">HHB14362 ss-1</strain>
    </source>
</reference>
<dbReference type="InterPro" id="IPR011333">
    <property type="entry name" value="SKP1/BTB/POZ_sf"/>
</dbReference>
<dbReference type="STRING" id="1314782.A0A165NIW9"/>
<protein>
    <recommendedName>
        <fullName evidence="3">BTB domain-containing protein</fullName>
    </recommendedName>
</protein>
<organism evidence="1 2">
    <name type="scientific">Neolentinus lepideus HHB14362 ss-1</name>
    <dbReference type="NCBI Taxonomy" id="1314782"/>
    <lineage>
        <taxon>Eukaryota</taxon>
        <taxon>Fungi</taxon>
        <taxon>Dikarya</taxon>
        <taxon>Basidiomycota</taxon>
        <taxon>Agaricomycotina</taxon>
        <taxon>Agaricomycetes</taxon>
        <taxon>Gloeophyllales</taxon>
        <taxon>Gloeophyllaceae</taxon>
        <taxon>Neolentinus</taxon>
    </lineage>
</organism>